<dbReference type="Pfam" id="PF08367">
    <property type="entry name" value="M16C_assoc"/>
    <property type="match status" value="1"/>
</dbReference>
<organism evidence="16 19">
    <name type="scientific">Ogataea haglerorum</name>
    <dbReference type="NCBI Taxonomy" id="1937702"/>
    <lineage>
        <taxon>Eukaryota</taxon>
        <taxon>Fungi</taxon>
        <taxon>Dikarya</taxon>
        <taxon>Ascomycota</taxon>
        <taxon>Saccharomycotina</taxon>
        <taxon>Pichiomycetes</taxon>
        <taxon>Pichiales</taxon>
        <taxon>Pichiaceae</taxon>
        <taxon>Ogataea</taxon>
    </lineage>
</organism>
<evidence type="ECO:0000256" key="1">
    <source>
        <dbReference type="ARBA" id="ARBA00001947"/>
    </source>
</evidence>
<dbReference type="Proteomes" id="UP000738402">
    <property type="component" value="Unassembled WGS sequence"/>
</dbReference>
<evidence type="ECO:0000256" key="2">
    <source>
        <dbReference type="ARBA" id="ARBA00004305"/>
    </source>
</evidence>
<evidence type="ECO:0000256" key="8">
    <source>
        <dbReference type="ARBA" id="ARBA00022723"/>
    </source>
</evidence>
<name>A0AAN6HZP7_9ASCO</name>
<sequence>MSLRRFATAARGKYPLGDRVHGFVVRRALDVPEFSLTAVDLVHERTGASHLHIDRQDKNNVFSVVFKTNPPDSTGLPHILEHTTLCGSEKYPVRDPFFKMLNRSLANFMNAMTGHDYTFYPFATTNRTDFYNLMDVYLDATLNPLLSEDDFYQEGWRLEHEDTKDRASPLCFKGVVYNEMKGQMSDAGYWFWIKFQEAIYPSLHNSGGDPAKMTDLVYEDLVDFHARYYHPSNGATFTYGSLPLERHLARINEKYTRFGRRQRRQDVKQPVELRSNASLRVAGPVDPLLPRERQYKGSLTWYCGRPDDVYETFVMRLVSNLLIDGHSSPLYQELIETGRGTDFSINSGMDSMTDVNMLSVGLQGMSEETAGTLPETVRDAVQRARTAGFAREKIDAMIHQLELGRKVESASFGLNLLSSLVPGWVNRVDPLEMLKWDSVIGRFRQEYEKRGDAMFAERIDKYILGAPHFHYTMFPDEGLEKQISDEEQQRLEKKISTLDENDREVLYQRGLKLLENQSKQEDLSCLPTLSTADINRDGDSVRLNLKNTGGVELQTRVSPKTNGLTYFRSLKTVSSAELPLELVKYLPLFTDCLTNLGTKNKSMAQLEDEIKLYTGGISPTVFSHSSPDDLDTAYLKFGLNGVALNGNFERLLDLSYQLLAETDFDNHDKLSVLVKTLTSDNISAIVSSGHSYARGYSAAQLSKSAQLQQLLGGIEQVQFLNELRGLDEQNRLDEVSDALKRIQSVLLSGSNFKFAVTTDRATASTQEKLVAQYGERFQLQHAARAYEMEMQQAVQDRLVEIPAQVSFAAAVALGSSYAGDDGPALQILAQLSTFKHLHSEVREKGGAYGGGATYDALNGIFAYYSFRDPNPVRSIGTFERSMEKIVDMIESGQITPEDLGQAKLSVFQSIDAPVSVRSEGASHFNYDLDDEMKQVRRESLLDCDLHRAAIVGRKYFPRRLSNTIIGGDPGVDWTKVSLGSGE</sequence>
<evidence type="ECO:0000256" key="14">
    <source>
        <dbReference type="ARBA" id="ARBA00045897"/>
    </source>
</evidence>
<dbReference type="GO" id="GO:0046872">
    <property type="term" value="F:metal ion binding"/>
    <property type="evidence" value="ECO:0007669"/>
    <property type="project" value="UniProtKB-KW"/>
</dbReference>
<dbReference type="FunFam" id="3.30.830.10:FF:000011">
    <property type="entry name" value="Presequence protease, mitochondrial"/>
    <property type="match status" value="1"/>
</dbReference>
<dbReference type="Pfam" id="PF05193">
    <property type="entry name" value="Peptidase_M16_C"/>
    <property type="match status" value="1"/>
</dbReference>
<evidence type="ECO:0000256" key="11">
    <source>
        <dbReference type="ARBA" id="ARBA00023049"/>
    </source>
</evidence>
<evidence type="ECO:0000313" key="16">
    <source>
        <dbReference type="EMBL" id="KAG7725213.1"/>
    </source>
</evidence>
<feature type="domain" description="Peptidase M16C associated" evidence="15">
    <location>
        <begin position="473"/>
        <end position="723"/>
    </location>
</feature>
<dbReference type="InterPro" id="IPR055130">
    <property type="entry name" value="PreP_C"/>
</dbReference>
<comment type="similarity">
    <text evidence="4">Belongs to the peptidase M16 family. PreP subfamily.</text>
</comment>
<dbReference type="EMBL" id="JAHLUH010000013">
    <property type="protein sequence ID" value="KAG7725213.1"/>
    <property type="molecule type" value="Genomic_DNA"/>
</dbReference>
<dbReference type="Proteomes" id="UP000697297">
    <property type="component" value="Unassembled WGS sequence"/>
</dbReference>
<dbReference type="InterPro" id="IPR007863">
    <property type="entry name" value="Peptidase_M16_C"/>
</dbReference>
<dbReference type="GO" id="GO:0005758">
    <property type="term" value="C:mitochondrial intermembrane space"/>
    <property type="evidence" value="ECO:0007669"/>
    <property type="project" value="UniProtKB-SubCell"/>
</dbReference>
<evidence type="ECO:0000256" key="4">
    <source>
        <dbReference type="ARBA" id="ARBA00007575"/>
    </source>
</evidence>
<dbReference type="FunFam" id="3.30.830.10:FF:000009">
    <property type="entry name" value="Presequence protease, mitochondrial"/>
    <property type="match status" value="1"/>
</dbReference>
<protein>
    <recommendedName>
        <fullName evidence="6">Presequence protease, mitochondrial</fullName>
    </recommendedName>
    <alternativeName>
        <fullName evidence="13">Pitrilysin metalloproteinase</fullName>
    </alternativeName>
</protein>
<evidence type="ECO:0000256" key="7">
    <source>
        <dbReference type="ARBA" id="ARBA00022670"/>
    </source>
</evidence>
<dbReference type="Pfam" id="PF22516">
    <property type="entry name" value="PreP_C"/>
    <property type="match status" value="1"/>
</dbReference>
<keyword evidence="10" id="KW-0862">Zinc</keyword>
<dbReference type="PANTHER" id="PTHR43016">
    <property type="entry name" value="PRESEQUENCE PROTEASE"/>
    <property type="match status" value="1"/>
</dbReference>
<evidence type="ECO:0000256" key="12">
    <source>
        <dbReference type="ARBA" id="ARBA00023128"/>
    </source>
</evidence>
<keyword evidence="11" id="KW-0482">Metalloprotease</keyword>
<dbReference type="EMBL" id="JAHLUN010000022">
    <property type="protein sequence ID" value="KAG7761688.1"/>
    <property type="molecule type" value="Genomic_DNA"/>
</dbReference>
<evidence type="ECO:0000256" key="9">
    <source>
        <dbReference type="ARBA" id="ARBA00022801"/>
    </source>
</evidence>
<comment type="subunit">
    <text evidence="5">Monomer and homodimer; homodimerization is induced by binding of the substrate.</text>
</comment>
<comment type="subcellular location">
    <subcellularLocation>
        <location evidence="3">Mitochondrion intermembrane space</location>
    </subcellularLocation>
    <subcellularLocation>
        <location evidence="2">Mitochondrion matrix</location>
    </subcellularLocation>
</comment>
<comment type="cofactor">
    <cofactor evidence="1">
        <name>Zn(2+)</name>
        <dbReference type="ChEBI" id="CHEBI:29105"/>
    </cofactor>
</comment>
<dbReference type="GO" id="GO:0005759">
    <property type="term" value="C:mitochondrial matrix"/>
    <property type="evidence" value="ECO:0007669"/>
    <property type="project" value="UniProtKB-SubCell"/>
</dbReference>
<evidence type="ECO:0000259" key="15">
    <source>
        <dbReference type="SMART" id="SM01264"/>
    </source>
</evidence>
<evidence type="ECO:0000256" key="10">
    <source>
        <dbReference type="ARBA" id="ARBA00022833"/>
    </source>
</evidence>
<keyword evidence="9" id="KW-0378">Hydrolase</keyword>
<dbReference type="SMART" id="SM01264">
    <property type="entry name" value="M16C_associated"/>
    <property type="match status" value="1"/>
</dbReference>
<dbReference type="SUPFAM" id="SSF63411">
    <property type="entry name" value="LuxS/MPP-like metallohydrolase"/>
    <property type="match status" value="4"/>
</dbReference>
<dbReference type="PANTHER" id="PTHR43016:SF13">
    <property type="entry name" value="PRESEQUENCE PROTEASE, MITOCHONDRIAL"/>
    <property type="match status" value="1"/>
</dbReference>
<evidence type="ECO:0000256" key="5">
    <source>
        <dbReference type="ARBA" id="ARBA00011853"/>
    </source>
</evidence>
<keyword evidence="8" id="KW-0479">Metal-binding</keyword>
<dbReference type="AlphaFoldDB" id="A0AAN6HZP7"/>
<comment type="function">
    <text evidence="14">Degrades mitochondrial transit peptides after their cleavage in the intermembrane space or in the matrix, and presequence peptides; clearance of these peptides is required to keep the presequence processing machinery running. Preferentially cleaves the N-terminal side of paired basic amino acid residues. Also degrades other unstructured peptides. May function as an ATP-dependent peptidase as opposed to a metalloendopeptidase.</text>
</comment>
<dbReference type="Pfam" id="PF00675">
    <property type="entry name" value="Peptidase_M16"/>
    <property type="match status" value="1"/>
</dbReference>
<evidence type="ECO:0000256" key="6">
    <source>
        <dbReference type="ARBA" id="ARBA00020167"/>
    </source>
</evidence>
<evidence type="ECO:0000256" key="13">
    <source>
        <dbReference type="ARBA" id="ARBA00034552"/>
    </source>
</evidence>
<evidence type="ECO:0000313" key="18">
    <source>
        <dbReference type="Proteomes" id="UP000697297"/>
    </source>
</evidence>
<dbReference type="Gene3D" id="3.30.830.10">
    <property type="entry name" value="Metalloenzyme, LuxS/M16 peptidase-like"/>
    <property type="match status" value="4"/>
</dbReference>
<dbReference type="InterPro" id="IPR013578">
    <property type="entry name" value="Peptidase_M16C_assoc"/>
</dbReference>
<evidence type="ECO:0000256" key="3">
    <source>
        <dbReference type="ARBA" id="ARBA00004569"/>
    </source>
</evidence>
<dbReference type="InterPro" id="IPR011765">
    <property type="entry name" value="Pept_M16_N"/>
</dbReference>
<evidence type="ECO:0000313" key="17">
    <source>
        <dbReference type="EMBL" id="KAG7761688.1"/>
    </source>
</evidence>
<accession>A0AAN6HZP7</accession>
<dbReference type="GO" id="GO:0004222">
    <property type="term" value="F:metalloendopeptidase activity"/>
    <property type="evidence" value="ECO:0007669"/>
    <property type="project" value="TreeGrafter"/>
</dbReference>
<keyword evidence="7" id="KW-0645">Protease</keyword>
<keyword evidence="18" id="KW-1185">Reference proteome</keyword>
<keyword evidence="12" id="KW-0496">Mitochondrion</keyword>
<dbReference type="InterPro" id="IPR011249">
    <property type="entry name" value="Metalloenz_LuxS/M16"/>
</dbReference>
<gene>
    <name evidence="16" type="ORF">KL933_004227</name>
    <name evidence="17" type="ORF">KL946_005334</name>
</gene>
<evidence type="ECO:0000313" key="19">
    <source>
        <dbReference type="Proteomes" id="UP000738402"/>
    </source>
</evidence>
<proteinExistence type="inferred from homology"/>
<comment type="caution">
    <text evidence="16">The sequence shown here is derived from an EMBL/GenBank/DDBJ whole genome shotgun (WGS) entry which is preliminary data.</text>
</comment>
<reference evidence="16 18" key="1">
    <citation type="journal article" date="2021" name="G3 (Bethesda)">
        <title>Genomic diversity, chromosomal rearrangements, and interspecies hybridization in the ogataea polymorpha species complex.</title>
        <authorList>
            <person name="Hanson S.J."/>
            <person name="Cinneide E.O."/>
            <person name="Salzberg L.I."/>
            <person name="Wolfe K.H."/>
            <person name="McGowan J."/>
            <person name="Fitzpatrick D.A."/>
            <person name="Matlin K."/>
        </authorList>
    </citation>
    <scope>NUCLEOTIDE SEQUENCE</scope>
    <source>
        <strain evidence="17">81-436-3</strain>
        <strain evidence="16">83-405-1</strain>
    </source>
</reference>
<dbReference type="GO" id="GO:0016485">
    <property type="term" value="P:protein processing"/>
    <property type="evidence" value="ECO:0007669"/>
    <property type="project" value="TreeGrafter"/>
</dbReference>